<dbReference type="PANTHER" id="PTHR33142:SF28">
    <property type="entry name" value="CYCLIN-DEPENDENT PROTEIN KINASE INHIBITOR SMR13"/>
    <property type="match status" value="1"/>
</dbReference>
<gene>
    <name evidence="4" type="primary">LOC118348070</name>
</gene>
<proteinExistence type="predicted"/>
<evidence type="ECO:0000313" key="4">
    <source>
        <dbReference type="RefSeq" id="XP_035544893.1"/>
    </source>
</evidence>
<name>A0A6P9ELP9_JUGRE</name>
<evidence type="ECO:0000256" key="1">
    <source>
        <dbReference type="ARBA" id="ARBA00023013"/>
    </source>
</evidence>
<protein>
    <submittedName>
        <fullName evidence="4">Cyclin-dependent protein kinase inhibitor SMR9-like</fullName>
    </submittedName>
</protein>
<dbReference type="AlphaFoldDB" id="A0A6P9ELP9"/>
<dbReference type="PANTHER" id="PTHR33142">
    <property type="entry name" value="CYCLIN-DEPENDENT PROTEIN KINASE INHIBITOR SMR13"/>
    <property type="match status" value="1"/>
</dbReference>
<keyword evidence="3" id="KW-1185">Reference proteome</keyword>
<dbReference type="OrthoDB" id="1840446at2759"/>
<dbReference type="Proteomes" id="UP000235220">
    <property type="component" value="Chromosome 3"/>
</dbReference>
<dbReference type="KEGG" id="jre:118348070"/>
<dbReference type="GeneID" id="118348070"/>
<organism evidence="3 4">
    <name type="scientific">Juglans regia</name>
    <name type="common">English walnut</name>
    <dbReference type="NCBI Taxonomy" id="51240"/>
    <lineage>
        <taxon>Eukaryota</taxon>
        <taxon>Viridiplantae</taxon>
        <taxon>Streptophyta</taxon>
        <taxon>Embryophyta</taxon>
        <taxon>Tracheophyta</taxon>
        <taxon>Spermatophyta</taxon>
        <taxon>Magnoliopsida</taxon>
        <taxon>eudicotyledons</taxon>
        <taxon>Gunneridae</taxon>
        <taxon>Pentapetalae</taxon>
        <taxon>rosids</taxon>
        <taxon>fabids</taxon>
        <taxon>Fagales</taxon>
        <taxon>Juglandaceae</taxon>
        <taxon>Juglans</taxon>
    </lineage>
</organism>
<keyword evidence="2" id="KW-0131">Cell cycle</keyword>
<dbReference type="InterPro" id="IPR040389">
    <property type="entry name" value="SMR"/>
</dbReference>
<evidence type="ECO:0000313" key="3">
    <source>
        <dbReference type="Proteomes" id="UP000235220"/>
    </source>
</evidence>
<dbReference type="RefSeq" id="XP_035544893.1">
    <property type="nucleotide sequence ID" value="XM_035689000.1"/>
</dbReference>
<reference evidence="4" key="1">
    <citation type="submission" date="2025-08" db="UniProtKB">
        <authorList>
            <consortium name="RefSeq"/>
        </authorList>
    </citation>
    <scope>IDENTIFICATION</scope>
    <source>
        <tissue evidence="4">Leaves</tissue>
    </source>
</reference>
<dbReference type="InParanoid" id="A0A6P9ELP9"/>
<evidence type="ECO:0000256" key="2">
    <source>
        <dbReference type="ARBA" id="ARBA00023306"/>
    </source>
</evidence>
<dbReference type="GO" id="GO:0032875">
    <property type="term" value="P:regulation of DNA endoreduplication"/>
    <property type="evidence" value="ECO:0007669"/>
    <property type="project" value="InterPro"/>
</dbReference>
<accession>A0A6P9ELP9</accession>
<sequence>MARLSASSSCTPALFKCEETISKGQESTSMAALPCACMSTSTSTPASSSKESWNMMINSHEQDENSDQDIVAINGCSTPKARRFRIPDISSSSCPPAPKKRRVTSSYVSNRSPIAFYAPPDIELFFFLAFQNIPAGVALQKI</sequence>
<dbReference type="GO" id="GO:0004860">
    <property type="term" value="F:protein kinase inhibitor activity"/>
    <property type="evidence" value="ECO:0007669"/>
    <property type="project" value="UniProtKB-KW"/>
</dbReference>
<keyword evidence="1 4" id="KW-0649">Protein kinase inhibitor</keyword>